<dbReference type="InterPro" id="IPR009091">
    <property type="entry name" value="RCC1/BLIP-II"/>
</dbReference>
<dbReference type="Pfam" id="PF13540">
    <property type="entry name" value="RCC1_2"/>
    <property type="match status" value="1"/>
</dbReference>
<dbReference type="EMBL" id="LR215067">
    <property type="protein sequence ID" value="VEV57210.1"/>
    <property type="molecule type" value="Genomic_DNA"/>
</dbReference>
<feature type="compositionally biased region" description="Polar residues" evidence="3">
    <location>
        <begin position="194"/>
        <end position="205"/>
    </location>
</feature>
<feature type="repeat" description="RCC1" evidence="2">
    <location>
        <begin position="40"/>
        <end position="92"/>
    </location>
</feature>
<dbReference type="PROSITE" id="PS50012">
    <property type="entry name" value="RCC1_3"/>
    <property type="match status" value="8"/>
</dbReference>
<feature type="repeat" description="RCC1" evidence="2">
    <location>
        <begin position="843"/>
        <end position="911"/>
    </location>
</feature>
<feature type="repeat" description="RCC1" evidence="2">
    <location>
        <begin position="790"/>
        <end position="842"/>
    </location>
</feature>
<accession>A0A449BUR2</accession>
<dbReference type="InterPro" id="IPR000408">
    <property type="entry name" value="Reg_chr_condens"/>
</dbReference>
<organism evidence="4 5">
    <name type="scientific">Plasmodium vinckei vinckei</name>
    <dbReference type="NCBI Taxonomy" id="54757"/>
    <lineage>
        <taxon>Eukaryota</taxon>
        <taxon>Sar</taxon>
        <taxon>Alveolata</taxon>
        <taxon>Apicomplexa</taxon>
        <taxon>Aconoidasida</taxon>
        <taxon>Haemosporida</taxon>
        <taxon>Plasmodiidae</taxon>
        <taxon>Plasmodium</taxon>
        <taxon>Plasmodium (Vinckeia)</taxon>
    </lineage>
</organism>
<dbReference type="PANTHER" id="PTHR22872:SF2">
    <property type="entry name" value="INHIBITOR OF BRUTON TYROSINE KINASE"/>
    <property type="match status" value="1"/>
</dbReference>
<feature type="compositionally biased region" description="Basic and acidic residues" evidence="3">
    <location>
        <begin position="206"/>
        <end position="227"/>
    </location>
</feature>
<dbReference type="VEuPathDB" id="PlasmoDB:PVVCY_1100900"/>
<feature type="repeat" description="RCC1" evidence="2">
    <location>
        <begin position="403"/>
        <end position="455"/>
    </location>
</feature>
<name>A0A449BUR2_PLAVN</name>
<sequence>MYDQNEENINEVNKYIFNLYPKISTGLDHYACIAYSKKKPSVYCWGGNSSNQLGVGIHIRYCEKPTVVNFFENFIACSVCCTHYSTYVLVKENLNDEGCFVYSFGKGNNGLLGYRKHREIIDDTKSEINHKNEKEKKGKYINKNVLNAFGISGGVESSISSATSLMSFDYDRISSDRKSENSENKKEDNHGELNENSQDSNSTNSMDKDSKQDIKIDGNKNEVINRDDKRKEDKADWFTPVPIKIRFPEYTKIKYISCGDMHILAISTDGILYGWGSNSFGCVGNGTYTNVYEPTQIHLEKRSIKNENESNPYQYKFYNNSKENNYDYLKNCVIHCSAGSKHSLACTINGDIYSWGFGGNGRLGLGDIKTYNTPQIINKLKKRKKIIFVCAGVSHSSCIDTDYNVYTWGSGKFYKLGHGNDTDLLYPKKIEFFNFNKKIFMLSSSCFNSIALNINGDVYIWGTFNISKNGSSTYICKTPKQINTNYKCIYVHASTYIPFGITLVGDLIMFGNNYYKNINNNEIILDNTDSSLDSDDNVIEHIVEDRKKNNEIGNVTLQNSQNNCTPQLGGSKMGNTNLYINTFYKKDKNMQIVYIKELRGKIYIKDVITDFYNLNKTLINEIRVAKKLFQNKNSEGVEPLFGEMNNIGLKIKSKTKIIDGNDYFSIFLIENGKVYGSGWNKNGELGTGDYNLNKKYHIPININICVNKIMKIVCGNDYVLALNDLGYVYGWGKNNKSQLGLGITKDFYEPVHVKSLSNVINIYAGYDHSACIVNNNFYSNNENEEKIECGDLYIWGNAESGKVGLGNEYIQGFILLPRKINLAKNIYKCSLGTSHSLFLTENNELYVCGNTNNGRLGMSDEVECKKEDNTDNKISEHISILSYPKQVKLNEEIYIKDILAGSTYSIILSIDGFIYICGEFIKNKIFYKSFTLYNQISNIKMMVGKYQHVLFLTHDNKIFGLGDNSYFQILSNNQKETYLNSPTLVPYFLKHNVEQIYSFKNVSFVQLSNNDIYGWGYSKNGHLGIGLKNLVYIKNPINIIKTWVGYEEEEYENEADNIEGGIIDNEDMFSHKYNIYTNWNEINMVKKKIINKERFNNYLVYQNYYEEQIEQFIFQVQNLENIINWEYIQILLKSEEYNNSLNYIKNYEKDLIDLYTKHMKFLLNLQKFEKKYNDLYINLQNYILSHIAYMKEPLPNIMYTNNTHIFDSNRKSVENFIYILQQQPLYLIMICIIHNYKNVKILKKIVFEKNRNNTHFDYTVDAGPNVNTMDTLRHAYDYDTFDERQKKYTVTDIKKKHKFYQNSTKILCSFIFDLYYDIRNKRVLNIFTIFLIKLGIEEMKNCLHIDSLYKIETSIFFTLIRMLFMKNDILSTFSNSIANMNNKNSFVRLLDGMSRKRTQSDNLHNFQLTKVSYLDDTKREYNEINYDHLDAYSQNDTILENPNYIHNNAIINMKNKIGENIELKNENNKVENKPRNSIKMFVEMEDEEKNKQFLNFIKGKDDDEKKKYNHNLFNNKKPIMNNYAITETDVRDNFQTEKRQYISDEETNEIKQEEKNILVEIDFVQVFKELCKIFEKIEFPEIFKVIIKYLFKYFCIYEKNINKEENNKQQNKIYFINDNLIVYLPFFNLILMGVILPILSNIQKVSEKYYYPPIPVHIIKTCDRICDFIQILYLNKFESLNTYNLKNNFISVKYIFENTFNSFIHILNKLITNTKYDIYANLYIDMFHYHLDIKPYFVQLKLFQLCHIFNLFFRFQNYIALSFDDPIIKIVNLFYKYKRDNMPVNVSGKWRSNQRNPDSKISHPKINDRQNGLSNEKEYDTTSNKEREILPSGPIKNNTPLTNMMKEKKKLLYNLIKKTSKGKDSIEKEVKQGAIEINKKINSSNQHKQQVIEINKNINNLNQHTNVEKEIKCYKPINNAPNNYDTQNSDHIGRKKNKKLIFDEIEIEFFIKCKLIYNFKIDTRFLLTEKNISICQFTKIPMPQYMAYRKSGCIENSEYIFSFIHNYNCKKDNVYIISECFKNCPLFEDCDDTNNLLLKLKELKTYYVSLQEQDEVNLVHLIKKVIDIFVSDEMIYVDFFEEFPPNLYIKKFKYDKIEKSKYDQEYLVMIQNTYDKDTFFKVKWRNIAIQLAINILKKKKHMNYLKKLYEQQEEIEQLILNYKYNMKKNMDMLKNSLIFVSKLLIEKPILINAIRFKKNLYFINLKKKKDILKLAKSNYAPYDISTVRSYPIKMLINNSLITNINNLLKPVLNYLTIEIHLCLDNIIKLNLVLNKNQNRSTISNHMFISTDIYTMYNGSPFLSYPLFNYNKTHLCLINGFNFVHLLHDLITDLY</sequence>
<evidence type="ECO:0000313" key="4">
    <source>
        <dbReference type="EMBL" id="VEV57210.1"/>
    </source>
</evidence>
<feature type="repeat" description="RCC1" evidence="2">
    <location>
        <begin position="726"/>
        <end position="775"/>
    </location>
</feature>
<feature type="compositionally biased region" description="Basic and acidic residues" evidence="3">
    <location>
        <begin position="1815"/>
        <end position="1829"/>
    </location>
</feature>
<feature type="region of interest" description="Disordered" evidence="3">
    <location>
        <begin position="176"/>
        <end position="227"/>
    </location>
</feature>
<evidence type="ECO:0000256" key="2">
    <source>
        <dbReference type="PROSITE-ProRule" id="PRU00235"/>
    </source>
</evidence>
<feature type="compositionally biased region" description="Basic and acidic residues" evidence="3">
    <location>
        <begin position="1797"/>
        <end position="1808"/>
    </location>
</feature>
<dbReference type="Proteomes" id="UP000290582">
    <property type="component" value="Chromosome PVVCY_11"/>
</dbReference>
<evidence type="ECO:0000313" key="5">
    <source>
        <dbReference type="Proteomes" id="UP000290582"/>
    </source>
</evidence>
<dbReference type="Gene3D" id="2.130.10.30">
    <property type="entry name" value="Regulator of chromosome condensation 1/beta-lactamase-inhibitor protein II"/>
    <property type="match status" value="4"/>
</dbReference>
<proteinExistence type="predicted"/>
<gene>
    <name evidence="4" type="ORF">PVVCY_1100900</name>
</gene>
<protein>
    <submittedName>
        <fullName evidence="4">Guanidine nucleotide exchange factor, putative</fullName>
    </submittedName>
</protein>
<dbReference type="RefSeq" id="XP_008624506.1">
    <property type="nucleotide sequence ID" value="XM_008626284.1"/>
</dbReference>
<reference evidence="4 5" key="1">
    <citation type="submission" date="2019-01" db="EMBL/GenBank/DDBJ databases">
        <authorList>
            <person name="Ramaprasad A."/>
        </authorList>
    </citation>
    <scope>NUCLEOTIDE SEQUENCE [LARGE SCALE GENOMIC DNA]</scope>
</reference>
<dbReference type="PROSITE" id="PS00626">
    <property type="entry name" value="RCC1_2"/>
    <property type="match status" value="1"/>
</dbReference>
<dbReference type="KEGG" id="pvv:PVVCY_1100900"/>
<evidence type="ECO:0000256" key="1">
    <source>
        <dbReference type="ARBA" id="ARBA00022737"/>
    </source>
</evidence>
<dbReference type="GeneID" id="19960836"/>
<evidence type="ECO:0000256" key="3">
    <source>
        <dbReference type="SAM" id="MobiDB-lite"/>
    </source>
</evidence>
<dbReference type="SUPFAM" id="SSF50985">
    <property type="entry name" value="RCC1/BLIP-II"/>
    <property type="match status" value="3"/>
</dbReference>
<feature type="region of interest" description="Disordered" evidence="3">
    <location>
        <begin position="1788"/>
        <end position="1841"/>
    </location>
</feature>
<dbReference type="PRINTS" id="PR00633">
    <property type="entry name" value="RCCNDNSATION"/>
</dbReference>
<feature type="repeat" description="RCC1" evidence="2">
    <location>
        <begin position="270"/>
        <end position="349"/>
    </location>
</feature>
<keyword evidence="1" id="KW-0677">Repeat</keyword>
<dbReference type="InterPro" id="IPR051625">
    <property type="entry name" value="Signaling_Regulatory_Domain"/>
</dbReference>
<feature type="repeat" description="RCC1" evidence="2">
    <location>
        <begin position="672"/>
        <end position="725"/>
    </location>
</feature>
<dbReference type="OrthoDB" id="8068875at2759"/>
<feature type="repeat" description="RCC1" evidence="2">
    <location>
        <begin position="350"/>
        <end position="402"/>
    </location>
</feature>
<feature type="compositionally biased region" description="Basic and acidic residues" evidence="3">
    <location>
        <begin position="176"/>
        <end position="193"/>
    </location>
</feature>
<dbReference type="Pfam" id="PF00415">
    <property type="entry name" value="RCC1"/>
    <property type="match status" value="6"/>
</dbReference>
<dbReference type="PANTHER" id="PTHR22872">
    <property type="entry name" value="BTK-BINDING PROTEIN-RELATED"/>
    <property type="match status" value="1"/>
</dbReference>